<reference evidence="3 4" key="1">
    <citation type="journal article" date="2017" name="BMC Genomics">
        <title>Comparative genomic and phylogenomic analyses of the Bifidobacteriaceae family.</title>
        <authorList>
            <person name="Lugli G.A."/>
            <person name="Milani C."/>
            <person name="Turroni F."/>
            <person name="Duranti S."/>
            <person name="Mancabelli L."/>
            <person name="Mangifesta M."/>
            <person name="Ferrario C."/>
            <person name="Modesto M."/>
            <person name="Mattarelli P."/>
            <person name="Jiri K."/>
            <person name="van Sinderen D."/>
            <person name="Ventura M."/>
        </authorList>
    </citation>
    <scope>NUCLEOTIDE SEQUENCE [LARGE SCALE GENOMIC DNA]</scope>
    <source>
        <strain evidence="3 4">DSM 24742</strain>
    </source>
</reference>
<dbReference type="InterPro" id="IPR013783">
    <property type="entry name" value="Ig-like_fold"/>
</dbReference>
<dbReference type="AlphaFoldDB" id="A0A261ERB7"/>
<accession>A0A261ERB7</accession>
<name>A0A261ERB7_9BIFI</name>
<dbReference type="GO" id="GO:0005975">
    <property type="term" value="P:carbohydrate metabolic process"/>
    <property type="evidence" value="ECO:0007669"/>
    <property type="project" value="UniProtKB-ARBA"/>
</dbReference>
<dbReference type="InterPro" id="IPR003961">
    <property type="entry name" value="FN3_dom"/>
</dbReference>
<comment type="caution">
    <text evidence="3">The sequence shown here is derived from an EMBL/GenBank/DDBJ whole genome shotgun (WGS) entry which is preliminary data.</text>
</comment>
<gene>
    <name evidence="3" type="ORF">PSRA_1640</name>
</gene>
<dbReference type="Pfam" id="PF12773">
    <property type="entry name" value="DZR"/>
    <property type="match status" value="1"/>
</dbReference>
<proteinExistence type="predicted"/>
<feature type="compositionally biased region" description="Basic and acidic residues" evidence="1">
    <location>
        <begin position="64"/>
        <end position="80"/>
    </location>
</feature>
<dbReference type="SMART" id="SM00060">
    <property type="entry name" value="FN3"/>
    <property type="match status" value="3"/>
</dbReference>
<dbReference type="Gene3D" id="2.60.40.10">
    <property type="entry name" value="Immunoglobulins"/>
    <property type="match status" value="1"/>
</dbReference>
<dbReference type="InterPro" id="IPR025874">
    <property type="entry name" value="DZR"/>
</dbReference>
<feature type="domain" description="Fibronectin type-III" evidence="2">
    <location>
        <begin position="617"/>
        <end position="701"/>
    </location>
</feature>
<organism evidence="3 4">
    <name type="scientific">Pseudoscardovia radai</name>
    <dbReference type="NCBI Taxonomy" id="987066"/>
    <lineage>
        <taxon>Bacteria</taxon>
        <taxon>Bacillati</taxon>
        <taxon>Actinomycetota</taxon>
        <taxon>Actinomycetes</taxon>
        <taxon>Bifidobacteriales</taxon>
        <taxon>Bifidobacteriaceae</taxon>
        <taxon>Pseudoscardovia</taxon>
    </lineage>
</organism>
<feature type="domain" description="Fibronectin type-III" evidence="2">
    <location>
        <begin position="527"/>
        <end position="610"/>
    </location>
</feature>
<protein>
    <recommendedName>
        <fullName evidence="2">Fibronectin type-III domain-containing protein</fullName>
    </recommendedName>
</protein>
<evidence type="ECO:0000259" key="2">
    <source>
        <dbReference type="SMART" id="SM00060"/>
    </source>
</evidence>
<evidence type="ECO:0000313" key="4">
    <source>
        <dbReference type="Proteomes" id="UP000216725"/>
    </source>
</evidence>
<sequence>MDKLKNPYLLFGIFDFHNDLVGTSDNDPAVRKTIDAAIKGKKAQWSHDALKNAAKASAASRNQELAKDAQKRLETREERRKAWDEARRIVEKSFRDELRIFAIKGYVLDGEIEKTAEIVQKKLGVSIPASEARALVPKETQIRKDETPQQHELSKPKGWSRFHTHESALAANGYSSLYDLLGGENPHSVGGREVGGRHVSKLKGTSTAQWRAWAEEDRKKLPSKASAEVSDHKKLYQLCAEVFKTDASRKEYDEYVSYQSIQKLFEEVKLACSVTHRLDMSLGDQYARRIVEIASRYGSKLTLAEATGYLSGYCTQVGIAYAAASHDDPHEQTLEFCPWCGALVSHDIAFCTSCGGRLTMPCPQCGTINRADTKFCTNCSYNYGQLAQASSLCDEAQRLLEALRFSEASALLDDAGRLWKDLPGISDARNDLASRRKTFGPDLERLKQAVSDHRMIEARKLYGLLKSRAKGYQDIQTEELISSGIETAEMFMSQAGEGAQKRSSLAHAWQACRDYPGLLSAMATYRLDSVTNLAASVSPDGRRVVLRWSAKPGETGTYTVVRKKYSRPIGPSDGDILAENIPATDFRDDALEPNVPYYYAVVSQLGPRCSDVVAIGPVSVLFDVCGVKLTSDDSSIRIAWSGVPANAEVEAWRSSDHAPVRPGDGTMVANVVLEGLQDSGLTNGITYYYTIFLRYHDRDTGKTFYSRGVSVSGISSAPPEPVTYLFPQLQPDGSFVMEWDQPEQGEVRFYYSAQKPSFPKESIVPVRDMNERCMPLQVMVTRPGMGVFALPDDGIYHVFAATVNGNSAIMGARTVVTRKQAVVIRNIVPTGANAFVMFDWPADCEHVVLVWRTDRYPMSAEERGCARQIVNRNLYDMHKGILVEGLNPGALYYFALYAQFGSGDAMSYSAGSMATFGFTKSQKIRYRVDSKSFLGKLHSAKLVLSANCVIPACELRVMSYAAPVFRNQGIVAVSVPPQNAPGGAEFEIPPRILERGLQYKLFFVNEADYDRIDLEREPGASPEIGR</sequence>
<dbReference type="Proteomes" id="UP000216725">
    <property type="component" value="Unassembled WGS sequence"/>
</dbReference>
<dbReference type="EMBL" id="MWWR01000019">
    <property type="protein sequence ID" value="OZG49391.1"/>
    <property type="molecule type" value="Genomic_DNA"/>
</dbReference>
<evidence type="ECO:0000256" key="1">
    <source>
        <dbReference type="SAM" id="MobiDB-lite"/>
    </source>
</evidence>
<feature type="region of interest" description="Disordered" evidence="1">
    <location>
        <begin position="56"/>
        <end position="80"/>
    </location>
</feature>
<keyword evidence="4" id="KW-1185">Reference proteome</keyword>
<evidence type="ECO:0000313" key="3">
    <source>
        <dbReference type="EMBL" id="OZG49391.1"/>
    </source>
</evidence>
<feature type="domain" description="Fibronectin type-III" evidence="2">
    <location>
        <begin position="719"/>
        <end position="903"/>
    </location>
</feature>